<feature type="domain" description="ABC transmembrane type-1" evidence="13">
    <location>
        <begin position="76"/>
        <end position="182"/>
    </location>
</feature>
<dbReference type="CDD" id="cd03249">
    <property type="entry name" value="ABC_MTABC3_MDL1_MDL2"/>
    <property type="match status" value="1"/>
</dbReference>
<dbReference type="Pfam" id="PF00664">
    <property type="entry name" value="ABC_membrane"/>
    <property type="match status" value="1"/>
</dbReference>
<evidence type="ECO:0000256" key="3">
    <source>
        <dbReference type="ARBA" id="ARBA00022448"/>
    </source>
</evidence>
<evidence type="ECO:0000256" key="2">
    <source>
        <dbReference type="ARBA" id="ARBA00007577"/>
    </source>
</evidence>
<dbReference type="GO" id="GO:0140359">
    <property type="term" value="F:ABC-type transporter activity"/>
    <property type="evidence" value="ECO:0007669"/>
    <property type="project" value="InterPro"/>
</dbReference>
<evidence type="ECO:0000259" key="13">
    <source>
        <dbReference type="PROSITE" id="PS50929"/>
    </source>
</evidence>
<keyword evidence="3" id="KW-0813">Transport</keyword>
<evidence type="ECO:0000256" key="11">
    <source>
        <dbReference type="ARBA" id="ARBA00023180"/>
    </source>
</evidence>
<sequence length="461" mass="51797">MISPSILYQINAHQKLDLGFGACFPLLLFIYQQVTDALVNYGKLKYIEQMGLQNLSQLSSKADQSKTAKSFAELEGKYAIEAIQNIRTVATFNQEEFFINKYEDAFNNDFKSRMFKIQTQALGKAIANSFLYFIHVTAFSYRASLVENGEMIFDQVFRVFIVINFASMSVGRSTSAMPDYNLAKAAARRILALRDQKSTIDPYDDNGSKLNNARGNIKFHDINFAYPTRAKRLVLNKFNLTCLEGQTTALVGSSGCGKSTTISLLLHFYDPKNGRILLDGQDIQTLNVNWLRSLIGYIQQEPILFDRTIAENIVYGINDRQVSFEEIQKAAKQANAHDEIILFPKGYDTHCGGVEDTQLSGGQKQRITTTRALLRKPKILLLDEATSALDNKSKGIVQNAIDTVRAGRTCLTIAHRLTTIQNSGNITVVEHGSVREQGRHEEVLRKKGFYYKLHQATVEVS</sequence>
<dbReference type="SUPFAM" id="SSF90123">
    <property type="entry name" value="ABC transporter transmembrane region"/>
    <property type="match status" value="1"/>
</dbReference>
<comment type="subcellular location">
    <subcellularLocation>
        <location evidence="1">Membrane</location>
        <topology evidence="1">Multi-pass membrane protein</topology>
    </subcellularLocation>
</comment>
<dbReference type="InterPro" id="IPR011527">
    <property type="entry name" value="ABC1_TM_dom"/>
</dbReference>
<accession>A0A815KIZ6</accession>
<dbReference type="InterPro" id="IPR003593">
    <property type="entry name" value="AAA+_ATPase"/>
</dbReference>
<dbReference type="PANTHER" id="PTHR24221">
    <property type="entry name" value="ATP-BINDING CASSETTE SUB-FAMILY B"/>
    <property type="match status" value="1"/>
</dbReference>
<evidence type="ECO:0000256" key="7">
    <source>
        <dbReference type="ARBA" id="ARBA00022840"/>
    </source>
</evidence>
<evidence type="ECO:0000256" key="5">
    <source>
        <dbReference type="ARBA" id="ARBA00022737"/>
    </source>
</evidence>
<protein>
    <submittedName>
        <fullName evidence="14">Uncharacterized protein</fullName>
    </submittedName>
</protein>
<evidence type="ECO:0000313" key="16">
    <source>
        <dbReference type="EMBL" id="CAF3638847.1"/>
    </source>
</evidence>
<gene>
    <name evidence="15" type="ORF">FNK824_LOCUS619</name>
    <name evidence="16" type="ORF">OTI717_LOCUS8714</name>
    <name evidence="14" type="ORF">RFH988_LOCUS34484</name>
</gene>
<dbReference type="EMBL" id="CAJNOO010004791">
    <property type="protein sequence ID" value="CAF1393968.1"/>
    <property type="molecule type" value="Genomic_DNA"/>
</dbReference>
<evidence type="ECO:0000256" key="1">
    <source>
        <dbReference type="ARBA" id="ARBA00004141"/>
    </source>
</evidence>
<keyword evidence="4" id="KW-0812">Transmembrane</keyword>
<dbReference type="EMBL" id="CAJOAX010000709">
    <property type="protein sequence ID" value="CAF3638847.1"/>
    <property type="molecule type" value="Genomic_DNA"/>
</dbReference>
<dbReference type="InterPro" id="IPR003439">
    <property type="entry name" value="ABC_transporter-like_ATP-bd"/>
</dbReference>
<dbReference type="EMBL" id="CAJOBE010000026">
    <property type="protein sequence ID" value="CAF3544119.1"/>
    <property type="molecule type" value="Genomic_DNA"/>
</dbReference>
<evidence type="ECO:0000313" key="15">
    <source>
        <dbReference type="EMBL" id="CAF3544119.1"/>
    </source>
</evidence>
<dbReference type="PANTHER" id="PTHR24221:SF503">
    <property type="entry name" value="MITOCHONDRIAL POTASSIUM CHANNEL ATP-BINDING SUBUNIT"/>
    <property type="match status" value="1"/>
</dbReference>
<dbReference type="OrthoDB" id="6500128at2759"/>
<keyword evidence="11" id="KW-0325">Glycoprotein</keyword>
<keyword evidence="8" id="KW-1278">Translocase</keyword>
<evidence type="ECO:0000256" key="6">
    <source>
        <dbReference type="ARBA" id="ARBA00022741"/>
    </source>
</evidence>
<keyword evidence="6" id="KW-0547">Nucleotide-binding</keyword>
<dbReference type="SUPFAM" id="SSF52540">
    <property type="entry name" value="P-loop containing nucleoside triphosphate hydrolases"/>
    <property type="match status" value="1"/>
</dbReference>
<dbReference type="AlphaFoldDB" id="A0A815KIZ6"/>
<feature type="domain" description="ABC transporter" evidence="12">
    <location>
        <begin position="217"/>
        <end position="456"/>
    </location>
</feature>
<dbReference type="FunFam" id="3.40.50.300:FF:000479">
    <property type="entry name" value="Multidrug resistance protein 1A"/>
    <property type="match status" value="1"/>
</dbReference>
<reference evidence="14" key="1">
    <citation type="submission" date="2021-02" db="EMBL/GenBank/DDBJ databases">
        <authorList>
            <person name="Nowell W R."/>
        </authorList>
    </citation>
    <scope>NUCLEOTIDE SEQUENCE</scope>
</reference>
<dbReference type="Proteomes" id="UP000663882">
    <property type="component" value="Unassembled WGS sequence"/>
</dbReference>
<comment type="caution">
    <text evidence="14">The sequence shown here is derived from an EMBL/GenBank/DDBJ whole genome shotgun (WGS) entry which is preliminary data.</text>
</comment>
<evidence type="ECO:0000256" key="4">
    <source>
        <dbReference type="ARBA" id="ARBA00022692"/>
    </source>
</evidence>
<keyword evidence="10" id="KW-0472">Membrane</keyword>
<dbReference type="InterPro" id="IPR036640">
    <property type="entry name" value="ABC1_TM_sf"/>
</dbReference>
<evidence type="ECO:0000256" key="8">
    <source>
        <dbReference type="ARBA" id="ARBA00022967"/>
    </source>
</evidence>
<proteinExistence type="inferred from homology"/>
<evidence type="ECO:0000259" key="12">
    <source>
        <dbReference type="PROSITE" id="PS50893"/>
    </source>
</evidence>
<evidence type="ECO:0000256" key="9">
    <source>
        <dbReference type="ARBA" id="ARBA00022989"/>
    </source>
</evidence>
<dbReference type="Proteomes" id="UP000663823">
    <property type="component" value="Unassembled WGS sequence"/>
</dbReference>
<evidence type="ECO:0000256" key="10">
    <source>
        <dbReference type="ARBA" id="ARBA00023136"/>
    </source>
</evidence>
<dbReference type="SMART" id="SM00382">
    <property type="entry name" value="AAA"/>
    <property type="match status" value="1"/>
</dbReference>
<comment type="similarity">
    <text evidence="2">Belongs to the ABC transporter superfamily. ABCB family. Multidrug resistance exporter (TC 3.A.1.201) subfamily.</text>
</comment>
<dbReference type="InterPro" id="IPR027417">
    <property type="entry name" value="P-loop_NTPase"/>
</dbReference>
<evidence type="ECO:0000313" key="17">
    <source>
        <dbReference type="Proteomes" id="UP000663882"/>
    </source>
</evidence>
<keyword evidence="7" id="KW-0067">ATP-binding</keyword>
<dbReference type="Gene3D" id="3.40.50.300">
    <property type="entry name" value="P-loop containing nucleotide triphosphate hydrolases"/>
    <property type="match status" value="1"/>
</dbReference>
<dbReference type="Pfam" id="PF00005">
    <property type="entry name" value="ABC_tran"/>
    <property type="match status" value="1"/>
</dbReference>
<evidence type="ECO:0000313" key="14">
    <source>
        <dbReference type="EMBL" id="CAF1393968.1"/>
    </source>
</evidence>
<dbReference type="Gene3D" id="1.20.1560.10">
    <property type="entry name" value="ABC transporter type 1, transmembrane domain"/>
    <property type="match status" value="2"/>
</dbReference>
<dbReference type="Proteomes" id="UP000663874">
    <property type="component" value="Unassembled WGS sequence"/>
</dbReference>
<dbReference type="GO" id="GO:0016020">
    <property type="term" value="C:membrane"/>
    <property type="evidence" value="ECO:0007669"/>
    <property type="project" value="UniProtKB-SubCell"/>
</dbReference>
<dbReference type="PROSITE" id="PS50893">
    <property type="entry name" value="ABC_TRANSPORTER_2"/>
    <property type="match status" value="1"/>
</dbReference>
<keyword evidence="9" id="KW-1133">Transmembrane helix</keyword>
<dbReference type="PROSITE" id="PS50929">
    <property type="entry name" value="ABC_TM1F"/>
    <property type="match status" value="1"/>
</dbReference>
<keyword evidence="5" id="KW-0677">Repeat</keyword>
<name>A0A815KIZ6_9BILA</name>
<dbReference type="GO" id="GO:0016887">
    <property type="term" value="F:ATP hydrolysis activity"/>
    <property type="evidence" value="ECO:0007669"/>
    <property type="project" value="InterPro"/>
</dbReference>
<dbReference type="GO" id="GO:0005524">
    <property type="term" value="F:ATP binding"/>
    <property type="evidence" value="ECO:0007669"/>
    <property type="project" value="UniProtKB-KW"/>
</dbReference>
<dbReference type="InterPro" id="IPR039421">
    <property type="entry name" value="Type_1_exporter"/>
</dbReference>
<organism evidence="14 17">
    <name type="scientific">Rotaria sordida</name>
    <dbReference type="NCBI Taxonomy" id="392033"/>
    <lineage>
        <taxon>Eukaryota</taxon>
        <taxon>Metazoa</taxon>
        <taxon>Spiralia</taxon>
        <taxon>Gnathifera</taxon>
        <taxon>Rotifera</taxon>
        <taxon>Eurotatoria</taxon>
        <taxon>Bdelloidea</taxon>
        <taxon>Philodinida</taxon>
        <taxon>Philodinidae</taxon>
        <taxon>Rotaria</taxon>
    </lineage>
</organism>